<comment type="caution">
    <text evidence="1">The sequence shown here is derived from an EMBL/GenBank/DDBJ whole genome shotgun (WGS) entry which is preliminary data.</text>
</comment>
<name>A0ACB8XAC0_9TELE</name>
<sequence>MIFFTWWDLSLQVLRDSRHERDGGRERGTWQPVTTATRSNDAKLAAAICLVHATEVLSFSSSSSSSSHLQHDFTVGDQGEMPDTSPTKSASFFPDTWYRKAYEETTRSSTRPVPEGAGSMPSSTGTPSPGSGISSPGSFSGSPGTISPGIGTESPGSLGGSPGFGTGSPASGSGSSPGSERGIWCENCNARLTELKRQALKLLIPGPYSSKDPSFSLLLHDKLQVPNSSRRAWNEHDSRCDVCATHLTQLKQEAVRMVLTLDQWDLSPTSSPTALIGRYGSQGPPGPVGASGAPAGPASREWSPPFLPSSSSSAAAAVSHPPHPSSQSPSPSPSQTPTPSPSHGPSNSSHSSPPVGQMSSCAPQNLQPQGSGHRLGSKPSSLGLGGGVDRRNGSPSSGKAGSQQQPVTGVNSPGNNSGNGSNNGGGAVLSAAALQAHQHLNRTNGGVTLYPYQISQMVSEASREGLTEAALNRYNTHSPSHTNSTSHANSPSHTPTVTTTAPTTTSAAASFFARAAQKLNLSSKKKKQKTATVTVPVTSASPSCDPPLFPTNFSAALLMAPPPAPPCLLRAANKIKDTPGLGKVKVMVRVCPVSQSDVAESSSFLKVDPRKKQITIMDPSANQTSSVASQKRAAANQVPPKMFTFDAAFPPDASQAEVCAGTVAEVIQSVVNGADGCVFCFGHSKLGKSYTMIGRDDSLQTLGIIPCAISWLFKLINERKEKTGARFSVRVSAVEVWGKEENLKDLLSEVATGSLQDGQSPGVYLFEDPICGMQLQNQSELRAPTPEKAAWFLDAAIAARHSSQRPNTTEEEHRNSHMLFTLHIYQYRMEKTGKGGMSGGRSRLHLLDLGSCDVKVLGGAEAGAGGGGGSGKSKENSSPSSAPLCLSLSALGNVILALVNGSKHIPYKDSKLTMLLRESLGNMNCRTTMIAHISASPRDFSETLSTIQIASRVLRMKKKKTKVTVQYTSSSSGGESSCEEGRMRRPTHLRAFHHRGDADSDLPLLRLSSDPDEYSSSEQSCDTVIYVGPNGAAVSDRELTDNEGPPEFVPIIPALLRGKTSEHQQTQSQAAGAQNKVQSQTEDQPSGPPLPLPPPSQSLLGQPLAPVPEEGAECLKCNTFAELQERLDCIDGSEELFMLLAAQVAKFPFEEVPTSKQGAKQEPCPSSAVPPSAPSSAAVLETETKTGSACAVGGAVQSSFSSPAAASRRRTNDQQLQEIKEVVEEAELAQTMIHSLTQSSGSPIVTSTRSVTGSSSITSNPLHRAKSSQLNDSRESLNVGCNAEGKARPLGSPRLGIASLTKTSDYRPPSSPSQRCKVYTQKGVMPATPPLSSHTLAQDGQATDALTSDNSLAADSGRSSTESLLSRTSPVGMSPQVREPTPSLSASLGSAETLCDDDVPPIPLDTHRDASGLAVSVGTVAPLLLGEDELVYTVASGGEENLEVTALMETQGVLTCRPTSIISFNSDCCPITALISGSQAACINRGTAEDGAVEDYHMPTGPATTSGVTEVVAMAEVAMAKLRIEGEALATVMSNCGSPMSSWMSDLSMGSEADQSLHSFSQSQSQQGEALAEPVELPGGYESCGSPRRGSLEGEVVLSENGSDRGTPTKDRLRKLPPSMAKTNIQILAGPGNLSPFKSTIGVHPSVAVKPMVMQEPNILSSTTKISLMKDPGKFNTPLLASISSEMSFEDPWLKRGMEEGRSREHVCEVKPGRREVEHSKSQAGAGAGDHQSFCKDGGDHGSSSSGGEVVSSPDSFKRVVDGCEMVAVVAQGECLTGIYSPDIHRTASLPRGWHRLNRHDGLDNGIEYHNLGVTTSTPCSPRATLDRRGSTGKQGFFSHKKGGIPPLPPVRKSSLDQRNRAASPLHQPSHGLSLLGSSADDAGISGCGPAGVIRQRGSSIDSSRLFSAKLEQLANRTNSLGRVHSSHSGSHHYDCFSLERGGSLRGGGGGVRGDSTMPRTGRSLTRAGSVSSPTGNNSNPSFSANPGPSSAPQSPAKASSQSKISAVSKLLMTSSPKARSLSASSTKTLSFSTKSLSQAASRSSSLPPNGKPQSSVQGPLQQQGPSPGSWSTQSLSRSRGGSLAAKLPLRAVNGRISELLQGSAGSRSRSHSQGGGTDPAEERGVGGPSGGGAGAGGGGGSGLGEEKAAVAQTLPSPYSKITAPRKPHRCSSGHASDNSSVLSGELPPAMGKTALFYHSGGSSGYESMLRDSSENTGSTSSAQDSLSEHSSATTSSRRSSKSSKKSRSNTGLQRRRLIPALTLDSSSSSPSHRSSKQAITSSSSSSSSPGACWVDGPLGPPAPSNLRGATATTETFEIKVYEIDDVERLQKRRDKGGSKEMVYVSAKLRLLEHRQQRISEVRAKYQCLKKELEQTKQYLMLEPHKWTTEFELQQVYEVDSLEYLEALETVTDKLETRVNFCKAHLMMITCFDVSSRHR</sequence>
<evidence type="ECO:0000313" key="2">
    <source>
        <dbReference type="Proteomes" id="UP000831701"/>
    </source>
</evidence>
<accession>A0ACB8XAC0</accession>
<organism evidence="1 2">
    <name type="scientific">Scortum barcoo</name>
    <name type="common">barcoo grunter</name>
    <dbReference type="NCBI Taxonomy" id="214431"/>
    <lineage>
        <taxon>Eukaryota</taxon>
        <taxon>Metazoa</taxon>
        <taxon>Chordata</taxon>
        <taxon>Craniata</taxon>
        <taxon>Vertebrata</taxon>
        <taxon>Euteleostomi</taxon>
        <taxon>Actinopterygii</taxon>
        <taxon>Neopterygii</taxon>
        <taxon>Teleostei</taxon>
        <taxon>Neoteleostei</taxon>
        <taxon>Acanthomorphata</taxon>
        <taxon>Eupercaria</taxon>
        <taxon>Centrarchiformes</taxon>
        <taxon>Terapontoidei</taxon>
        <taxon>Terapontidae</taxon>
        <taxon>Scortum</taxon>
    </lineage>
</organism>
<gene>
    <name evidence="1" type="ORF">L3Q82_000282</name>
</gene>
<evidence type="ECO:0000313" key="1">
    <source>
        <dbReference type="EMBL" id="KAI3377073.1"/>
    </source>
</evidence>
<reference evidence="1" key="1">
    <citation type="submission" date="2022-04" db="EMBL/GenBank/DDBJ databases">
        <title>Jade perch genome.</title>
        <authorList>
            <person name="Chao B."/>
        </authorList>
    </citation>
    <scope>NUCLEOTIDE SEQUENCE</scope>
    <source>
        <strain evidence="1">CB-2022</strain>
    </source>
</reference>
<proteinExistence type="predicted"/>
<dbReference type="EMBL" id="CM041531">
    <property type="protein sequence ID" value="KAI3377073.1"/>
    <property type="molecule type" value="Genomic_DNA"/>
</dbReference>
<dbReference type="Proteomes" id="UP000831701">
    <property type="component" value="Chromosome 1"/>
</dbReference>
<keyword evidence="2" id="KW-1185">Reference proteome</keyword>
<protein>
    <submittedName>
        <fullName evidence="1">Uncharacterized protein</fullName>
    </submittedName>
</protein>